<sequence length="277" mass="30428">MTNRKKSLGIYLLMSAAAVAIAFPVLWMFIMSVKPTDELYQFPPTIWPDKWEFGNYTKALFEAGIDNGLINSLILAVGTLALSVTLSFPAAYALAKYEFKGKTILLLAILATQLIPGMAAIVPLFDILQRMHLVNTYTGLILIYTARTLPLNIWILKGFFQSIPNELIESSMVDGSSKIASLYRVALPLALPGIGAAAMFTFMQTWIDFILPLTMLFNEDKFPFSVMLYKFVGDPIMGTNYGVLFAAAALGTIPTLLIFALLQRFFVQGLTAGGVKG</sequence>
<evidence type="ECO:0000256" key="3">
    <source>
        <dbReference type="ARBA" id="ARBA00022448"/>
    </source>
</evidence>
<feature type="transmembrane region" description="Helical" evidence="9">
    <location>
        <begin position="181"/>
        <end position="207"/>
    </location>
</feature>
<dbReference type="AlphaFoldDB" id="A0A089HJ43"/>
<feature type="transmembrane region" description="Helical" evidence="9">
    <location>
        <begin position="241"/>
        <end position="262"/>
    </location>
</feature>
<dbReference type="Gene3D" id="1.10.3720.10">
    <property type="entry name" value="MetI-like"/>
    <property type="match status" value="1"/>
</dbReference>
<dbReference type="OrthoDB" id="9810086at2"/>
<evidence type="ECO:0000256" key="2">
    <source>
        <dbReference type="ARBA" id="ARBA00009047"/>
    </source>
</evidence>
<keyword evidence="8 9" id="KW-0472">Membrane</keyword>
<dbReference type="InterPro" id="IPR050901">
    <property type="entry name" value="BP-dep_ABC_trans_perm"/>
</dbReference>
<comment type="subcellular location">
    <subcellularLocation>
        <location evidence="1 9">Cell membrane</location>
        <topology evidence="1 9">Multi-pass membrane protein</topology>
    </subcellularLocation>
</comment>
<dbReference type="InterPro" id="IPR035906">
    <property type="entry name" value="MetI-like_sf"/>
</dbReference>
<dbReference type="CDD" id="cd06261">
    <property type="entry name" value="TM_PBP2"/>
    <property type="match status" value="1"/>
</dbReference>
<evidence type="ECO:0000256" key="1">
    <source>
        <dbReference type="ARBA" id="ARBA00004651"/>
    </source>
</evidence>
<dbReference type="RefSeq" id="WP_042205837.1">
    <property type="nucleotide sequence ID" value="NZ_CP009288.1"/>
</dbReference>
<reference evidence="11 12" key="1">
    <citation type="submission" date="2014-08" db="EMBL/GenBank/DDBJ databases">
        <title>Comparative genomics of the Paenibacillus odorifer group.</title>
        <authorList>
            <person name="den Bakker H.C."/>
            <person name="Tsai Y.-C."/>
            <person name="Martin N."/>
            <person name="Korlach J."/>
            <person name="Wiedmann M."/>
        </authorList>
    </citation>
    <scope>NUCLEOTIDE SEQUENCE [LARGE SCALE GENOMIC DNA]</scope>
    <source>
        <strain evidence="11 12">DSM 1735</strain>
    </source>
</reference>
<dbReference type="eggNOG" id="COG0395">
    <property type="taxonomic scope" value="Bacteria"/>
</dbReference>
<evidence type="ECO:0000256" key="5">
    <source>
        <dbReference type="ARBA" id="ARBA00022597"/>
    </source>
</evidence>
<keyword evidence="3 9" id="KW-0813">Transport</keyword>
<name>A0A089HJ43_PAEDU</name>
<dbReference type="SUPFAM" id="SSF161098">
    <property type="entry name" value="MetI-like"/>
    <property type="match status" value="1"/>
</dbReference>
<dbReference type="KEGG" id="pdu:PDUR_08500"/>
<keyword evidence="4" id="KW-1003">Cell membrane</keyword>
<keyword evidence="12" id="KW-1185">Reference proteome</keyword>
<feature type="transmembrane region" description="Helical" evidence="9">
    <location>
        <begin position="12"/>
        <end position="30"/>
    </location>
</feature>
<feature type="domain" description="ABC transmembrane type-1" evidence="10">
    <location>
        <begin position="69"/>
        <end position="262"/>
    </location>
</feature>
<evidence type="ECO:0000313" key="12">
    <source>
        <dbReference type="Proteomes" id="UP000029409"/>
    </source>
</evidence>
<evidence type="ECO:0000256" key="8">
    <source>
        <dbReference type="ARBA" id="ARBA00023136"/>
    </source>
</evidence>
<evidence type="ECO:0000259" key="10">
    <source>
        <dbReference type="PROSITE" id="PS50928"/>
    </source>
</evidence>
<feature type="transmembrane region" description="Helical" evidence="9">
    <location>
        <begin position="137"/>
        <end position="160"/>
    </location>
</feature>
<dbReference type="PROSITE" id="PS50928">
    <property type="entry name" value="ABC_TM1"/>
    <property type="match status" value="1"/>
</dbReference>
<evidence type="ECO:0000256" key="6">
    <source>
        <dbReference type="ARBA" id="ARBA00022692"/>
    </source>
</evidence>
<dbReference type="PANTHER" id="PTHR32243:SF50">
    <property type="entry name" value="MALTOSE_MALTODEXTRIN TRANSPORT SYSTEM PERMEASE PROTEIN MALG"/>
    <property type="match status" value="1"/>
</dbReference>
<organism evidence="11 12">
    <name type="scientific">Paenibacillus durus</name>
    <name type="common">Paenibacillus azotofixans</name>
    <dbReference type="NCBI Taxonomy" id="44251"/>
    <lineage>
        <taxon>Bacteria</taxon>
        <taxon>Bacillati</taxon>
        <taxon>Bacillota</taxon>
        <taxon>Bacilli</taxon>
        <taxon>Bacillales</taxon>
        <taxon>Paenibacillaceae</taxon>
        <taxon>Paenibacillus</taxon>
    </lineage>
</organism>
<dbReference type="GO" id="GO:0005886">
    <property type="term" value="C:plasma membrane"/>
    <property type="evidence" value="ECO:0007669"/>
    <property type="project" value="UniProtKB-SubCell"/>
</dbReference>
<accession>A0A089HJ43</accession>
<evidence type="ECO:0000256" key="7">
    <source>
        <dbReference type="ARBA" id="ARBA00022989"/>
    </source>
</evidence>
<evidence type="ECO:0000313" key="11">
    <source>
        <dbReference type="EMBL" id="AIQ11966.1"/>
    </source>
</evidence>
<dbReference type="InterPro" id="IPR000515">
    <property type="entry name" value="MetI-like"/>
</dbReference>
<evidence type="ECO:0000256" key="4">
    <source>
        <dbReference type="ARBA" id="ARBA00022475"/>
    </source>
</evidence>
<dbReference type="GO" id="GO:0055085">
    <property type="term" value="P:transmembrane transport"/>
    <property type="evidence" value="ECO:0007669"/>
    <property type="project" value="InterPro"/>
</dbReference>
<keyword evidence="6 9" id="KW-0812">Transmembrane</keyword>
<dbReference type="PANTHER" id="PTHR32243">
    <property type="entry name" value="MALTOSE TRANSPORT SYSTEM PERMEASE-RELATED"/>
    <property type="match status" value="1"/>
</dbReference>
<dbReference type="STRING" id="44251.PDUR_08500"/>
<feature type="transmembrane region" description="Helical" evidence="9">
    <location>
        <begin position="69"/>
        <end position="92"/>
    </location>
</feature>
<keyword evidence="5" id="KW-0762">Sugar transport</keyword>
<gene>
    <name evidence="11" type="ORF">PDUR_08500</name>
</gene>
<feature type="transmembrane region" description="Helical" evidence="9">
    <location>
        <begin position="104"/>
        <end position="125"/>
    </location>
</feature>
<keyword evidence="7 9" id="KW-1133">Transmembrane helix</keyword>
<dbReference type="Proteomes" id="UP000029409">
    <property type="component" value="Chromosome"/>
</dbReference>
<evidence type="ECO:0000256" key="9">
    <source>
        <dbReference type="RuleBase" id="RU363032"/>
    </source>
</evidence>
<proteinExistence type="inferred from homology"/>
<dbReference type="Pfam" id="PF00528">
    <property type="entry name" value="BPD_transp_1"/>
    <property type="match status" value="1"/>
</dbReference>
<comment type="similarity">
    <text evidence="2">Belongs to the binding-protein-dependent transport system permease family. MalFG subfamily.</text>
</comment>
<dbReference type="EMBL" id="CP009288">
    <property type="protein sequence ID" value="AIQ11966.1"/>
    <property type="molecule type" value="Genomic_DNA"/>
</dbReference>
<protein>
    <recommendedName>
        <fullName evidence="10">ABC transmembrane type-1 domain-containing protein</fullName>
    </recommendedName>
</protein>